<dbReference type="EMBL" id="JADYXP020000017">
    <property type="protein sequence ID" value="KAL0106950.1"/>
    <property type="molecule type" value="Genomic_DNA"/>
</dbReference>
<accession>A0AAW2EY75</accession>
<gene>
    <name evidence="1" type="ORF">PUN28_015459</name>
</gene>
<reference evidence="1 2" key="1">
    <citation type="submission" date="2023-03" db="EMBL/GenBank/DDBJ databases">
        <title>High recombination rates correlate with genetic variation in Cardiocondyla obscurior ants.</title>
        <authorList>
            <person name="Errbii M."/>
        </authorList>
    </citation>
    <scope>NUCLEOTIDE SEQUENCE [LARGE SCALE GENOMIC DNA]</scope>
    <source>
        <strain evidence="1">Alpha-2009</strain>
        <tissue evidence="1">Whole body</tissue>
    </source>
</reference>
<proteinExistence type="predicted"/>
<comment type="caution">
    <text evidence="1">The sequence shown here is derived from an EMBL/GenBank/DDBJ whole genome shotgun (WGS) entry which is preliminary data.</text>
</comment>
<evidence type="ECO:0000313" key="1">
    <source>
        <dbReference type="EMBL" id="KAL0106950.1"/>
    </source>
</evidence>
<protein>
    <submittedName>
        <fullName evidence="1">Uncharacterized protein</fullName>
    </submittedName>
</protein>
<sequence length="78" mass="9169">MYIFRLFVNLTNTGAIKRSLNVRIQIYLYLFCTISVYYTELSNLLNLADIFKYEINVKFLGYNVARLSSIIRILLLPP</sequence>
<dbReference type="AlphaFoldDB" id="A0AAW2EY75"/>
<name>A0AAW2EY75_9HYME</name>
<evidence type="ECO:0000313" key="2">
    <source>
        <dbReference type="Proteomes" id="UP001430953"/>
    </source>
</evidence>
<keyword evidence="2" id="KW-1185">Reference proteome</keyword>
<dbReference type="Proteomes" id="UP001430953">
    <property type="component" value="Unassembled WGS sequence"/>
</dbReference>
<organism evidence="1 2">
    <name type="scientific">Cardiocondyla obscurior</name>
    <dbReference type="NCBI Taxonomy" id="286306"/>
    <lineage>
        <taxon>Eukaryota</taxon>
        <taxon>Metazoa</taxon>
        <taxon>Ecdysozoa</taxon>
        <taxon>Arthropoda</taxon>
        <taxon>Hexapoda</taxon>
        <taxon>Insecta</taxon>
        <taxon>Pterygota</taxon>
        <taxon>Neoptera</taxon>
        <taxon>Endopterygota</taxon>
        <taxon>Hymenoptera</taxon>
        <taxon>Apocrita</taxon>
        <taxon>Aculeata</taxon>
        <taxon>Formicoidea</taxon>
        <taxon>Formicidae</taxon>
        <taxon>Myrmicinae</taxon>
        <taxon>Cardiocondyla</taxon>
    </lineage>
</organism>